<sequence length="494" mass="55251">MKLVANTLGLVPYLCAGYLFWSVRQYYGELTPQPLDISGTEQPHRIGWRPPMKYDFAVYATDVPSYYVDRLNFFRDAQLIWKVKELDVSATRPHFHKRARIEIPERVRNDGFRTMYLHLIMQQTGAMEPHPAMNDRFAIYATSDLIKPRALHGNYSHVVAHGNTRVVWEYVLDDNHFEMWKAPRDLARMLDFTYYSPNERRAYKPILWNNPTYADGMPPTRWAPLSDHLDVSADAPMTATHMDVDIDLTGVSMAWIRFNQLLRLTEEPEPMLELAKSLVVSVLDHGLLAYYALAALFVVRVLAEAFWRQTLIRQYMMHPLSAASYVSTVFCFVSAALGMTLPFSGIGVVDHAMWVVRVGCLAMESAKVLRLAISRPQLSRHDTSVWVVVPAVGVAVFAASMLRATPGDAGTVWAAQALVLGIGLVVSQLSQLSTRPNWMQLSAVLLVVAGDVGLTKAAGAGDPRVLMVWPALLVPLVAPLLGHAVLPSARSKNE</sequence>
<organism evidence="1 2">
    <name type="scientific">Linderina macrospora</name>
    <dbReference type="NCBI Taxonomy" id="4868"/>
    <lineage>
        <taxon>Eukaryota</taxon>
        <taxon>Fungi</taxon>
        <taxon>Fungi incertae sedis</taxon>
        <taxon>Zoopagomycota</taxon>
        <taxon>Kickxellomycotina</taxon>
        <taxon>Kickxellomycetes</taxon>
        <taxon>Kickxellales</taxon>
        <taxon>Kickxellaceae</taxon>
        <taxon>Linderina</taxon>
    </lineage>
</organism>
<name>A0ACC1JHI8_9FUNG</name>
<comment type="caution">
    <text evidence="1">The sequence shown here is derived from an EMBL/GenBank/DDBJ whole genome shotgun (WGS) entry which is preliminary data.</text>
</comment>
<accession>A0ACC1JHI8</accession>
<evidence type="ECO:0000313" key="1">
    <source>
        <dbReference type="EMBL" id="KAJ1951517.1"/>
    </source>
</evidence>
<proteinExistence type="predicted"/>
<dbReference type="EMBL" id="JANBPW010000008">
    <property type="protein sequence ID" value="KAJ1951517.1"/>
    <property type="molecule type" value="Genomic_DNA"/>
</dbReference>
<gene>
    <name evidence="1" type="ORF">FBU59_000109</name>
</gene>
<dbReference type="Proteomes" id="UP001150603">
    <property type="component" value="Unassembled WGS sequence"/>
</dbReference>
<reference evidence="1" key="1">
    <citation type="submission" date="2022-07" db="EMBL/GenBank/DDBJ databases">
        <title>Phylogenomic reconstructions and comparative analyses of Kickxellomycotina fungi.</title>
        <authorList>
            <person name="Reynolds N.K."/>
            <person name="Stajich J.E."/>
            <person name="Barry K."/>
            <person name="Grigoriev I.V."/>
            <person name="Crous P."/>
            <person name="Smith M.E."/>
        </authorList>
    </citation>
    <scope>NUCLEOTIDE SEQUENCE</scope>
    <source>
        <strain evidence="1">NRRL 5244</strain>
    </source>
</reference>
<keyword evidence="2" id="KW-1185">Reference proteome</keyword>
<protein>
    <submittedName>
        <fullName evidence="1">Uncharacterized protein</fullName>
    </submittedName>
</protein>
<evidence type="ECO:0000313" key="2">
    <source>
        <dbReference type="Proteomes" id="UP001150603"/>
    </source>
</evidence>